<reference evidence="1" key="2">
    <citation type="journal article" date="2015" name="Fish Shellfish Immunol.">
        <title>Early steps in the European eel (Anguilla anguilla)-Vibrio vulnificus interaction in the gills: Role of the RtxA13 toxin.</title>
        <authorList>
            <person name="Callol A."/>
            <person name="Pajuelo D."/>
            <person name="Ebbesson L."/>
            <person name="Teles M."/>
            <person name="MacKenzie S."/>
            <person name="Amaro C."/>
        </authorList>
    </citation>
    <scope>NUCLEOTIDE SEQUENCE</scope>
</reference>
<dbReference type="EMBL" id="GBXM01039683">
    <property type="protein sequence ID" value="JAH68894.1"/>
    <property type="molecule type" value="Transcribed_RNA"/>
</dbReference>
<proteinExistence type="predicted"/>
<sequence length="22" mass="2538">MSNVPVLILYLLSFVQSFLQPE</sequence>
<name>A0A0E9USQ1_ANGAN</name>
<protein>
    <submittedName>
        <fullName evidence="1">Uncharacterized protein</fullName>
    </submittedName>
</protein>
<evidence type="ECO:0000313" key="1">
    <source>
        <dbReference type="EMBL" id="JAH68894.1"/>
    </source>
</evidence>
<dbReference type="AlphaFoldDB" id="A0A0E9USQ1"/>
<organism evidence="1">
    <name type="scientific">Anguilla anguilla</name>
    <name type="common">European freshwater eel</name>
    <name type="synonym">Muraena anguilla</name>
    <dbReference type="NCBI Taxonomy" id="7936"/>
    <lineage>
        <taxon>Eukaryota</taxon>
        <taxon>Metazoa</taxon>
        <taxon>Chordata</taxon>
        <taxon>Craniata</taxon>
        <taxon>Vertebrata</taxon>
        <taxon>Euteleostomi</taxon>
        <taxon>Actinopterygii</taxon>
        <taxon>Neopterygii</taxon>
        <taxon>Teleostei</taxon>
        <taxon>Anguilliformes</taxon>
        <taxon>Anguillidae</taxon>
        <taxon>Anguilla</taxon>
    </lineage>
</organism>
<reference evidence="1" key="1">
    <citation type="submission" date="2014-11" db="EMBL/GenBank/DDBJ databases">
        <authorList>
            <person name="Amaro Gonzalez C."/>
        </authorList>
    </citation>
    <scope>NUCLEOTIDE SEQUENCE</scope>
</reference>
<accession>A0A0E9USQ1</accession>